<dbReference type="EMBL" id="BJFL01000005">
    <property type="protein sequence ID" value="GDY30070.1"/>
    <property type="molecule type" value="Genomic_DNA"/>
</dbReference>
<proteinExistence type="predicted"/>
<dbReference type="AlphaFoldDB" id="A0A4D4J4N7"/>
<dbReference type="Proteomes" id="UP000298860">
    <property type="component" value="Unassembled WGS sequence"/>
</dbReference>
<sequence length="106" mass="11768">MNPDTFGAADLRALLSRRLDGTKTDHGATLYAYGAGARDAVLPGRENTTTVLAHHPEGASWFVVEVRQFFPDRMPALWLDHDVLRSLTARAERRPVPFTVVPTEEP</sequence>
<comment type="caution">
    <text evidence="1">The sequence shown here is derived from an EMBL/GenBank/DDBJ whole genome shotgun (WGS) entry which is preliminary data.</text>
</comment>
<keyword evidence="2" id="KW-1185">Reference proteome</keyword>
<gene>
    <name evidence="1" type="ORF">GTS_17030</name>
</gene>
<evidence type="ECO:0000313" key="1">
    <source>
        <dbReference type="EMBL" id="GDY30070.1"/>
    </source>
</evidence>
<protein>
    <submittedName>
        <fullName evidence="1">Uncharacterized protein</fullName>
    </submittedName>
</protein>
<accession>A0A4D4J4N7</accession>
<evidence type="ECO:0000313" key="2">
    <source>
        <dbReference type="Proteomes" id="UP000298860"/>
    </source>
</evidence>
<reference evidence="2" key="1">
    <citation type="submission" date="2019-04" db="EMBL/GenBank/DDBJ databases">
        <title>Draft genome sequence of Pseudonocardiaceae bacterium SL3-2-4.</title>
        <authorList>
            <person name="Ningsih F."/>
            <person name="Yokota A."/>
            <person name="Sakai Y."/>
            <person name="Nanatani K."/>
            <person name="Yabe S."/>
            <person name="Oetari A."/>
            <person name="Sjamsuridzal W."/>
        </authorList>
    </citation>
    <scope>NUCLEOTIDE SEQUENCE [LARGE SCALE GENOMIC DNA]</scope>
    <source>
        <strain evidence="2">SL3-2-4</strain>
    </source>
</reference>
<dbReference type="RefSeq" id="WP_137813185.1">
    <property type="nucleotide sequence ID" value="NZ_BJFL01000005.1"/>
</dbReference>
<organism evidence="1 2">
    <name type="scientific">Gandjariella thermophila</name>
    <dbReference type="NCBI Taxonomy" id="1931992"/>
    <lineage>
        <taxon>Bacteria</taxon>
        <taxon>Bacillati</taxon>
        <taxon>Actinomycetota</taxon>
        <taxon>Actinomycetes</taxon>
        <taxon>Pseudonocardiales</taxon>
        <taxon>Pseudonocardiaceae</taxon>
        <taxon>Gandjariella</taxon>
    </lineage>
</organism>
<name>A0A4D4J4N7_9PSEU</name>